<reference evidence="13" key="1">
    <citation type="journal article" date="2023" name="Mol. Biol. Evol.">
        <title>Third-Generation Sequencing Reveals the Adaptive Role of the Epigenome in Three Deep-Sea Polychaetes.</title>
        <authorList>
            <person name="Perez M."/>
            <person name="Aroh O."/>
            <person name="Sun Y."/>
            <person name="Lan Y."/>
            <person name="Juniper S.K."/>
            <person name="Young C.R."/>
            <person name="Angers B."/>
            <person name="Qian P.Y."/>
        </authorList>
    </citation>
    <scope>NUCLEOTIDE SEQUENCE</scope>
    <source>
        <strain evidence="13">R07B-5</strain>
    </source>
</reference>
<evidence type="ECO:0000256" key="4">
    <source>
        <dbReference type="ARBA" id="ARBA00022692"/>
    </source>
</evidence>
<keyword evidence="4 12" id="KW-0812">Transmembrane</keyword>
<proteinExistence type="inferred from homology"/>
<keyword evidence="6" id="KW-0391">Immunity</keyword>
<evidence type="ECO:0000256" key="2">
    <source>
        <dbReference type="ARBA" id="ARBA00009907"/>
    </source>
</evidence>
<keyword evidence="5" id="KW-0256">Endoplasmic reticulum</keyword>
<dbReference type="InterPro" id="IPR027846">
    <property type="entry name" value="Cybc1"/>
</dbReference>
<keyword evidence="8 12" id="KW-0472">Membrane</keyword>
<evidence type="ECO:0000256" key="3">
    <source>
        <dbReference type="ARBA" id="ARBA00022588"/>
    </source>
</evidence>
<evidence type="ECO:0000256" key="9">
    <source>
        <dbReference type="ARBA" id="ARBA00023186"/>
    </source>
</evidence>
<evidence type="ECO:0000256" key="5">
    <source>
        <dbReference type="ARBA" id="ARBA00022824"/>
    </source>
</evidence>
<dbReference type="GO" id="GO:0005789">
    <property type="term" value="C:endoplasmic reticulum membrane"/>
    <property type="evidence" value="ECO:0007669"/>
    <property type="project" value="UniProtKB-SubCell"/>
</dbReference>
<name>A0AAD9L141_RIDPI</name>
<comment type="subcellular location">
    <subcellularLocation>
        <location evidence="1">Endoplasmic reticulum membrane</location>
        <topology evidence="1">Single-pass membrane protein</topology>
    </subcellularLocation>
</comment>
<protein>
    <recommendedName>
        <fullName evidence="10">Essential for reactive oxygen species protein</fullName>
    </recommendedName>
</protein>
<evidence type="ECO:0000256" key="7">
    <source>
        <dbReference type="ARBA" id="ARBA00022989"/>
    </source>
</evidence>
<evidence type="ECO:0000313" key="14">
    <source>
        <dbReference type="Proteomes" id="UP001209878"/>
    </source>
</evidence>
<comment type="similarity">
    <text evidence="2">Belongs to the CYBC1 family.</text>
</comment>
<sequence length="266" mass="29564">MSFIKVKEATEERLHLLHEPSQRSWGIFAALVIIGMAASIFSRDYIIWKLIFVTIAVLIGYSCVDDWEECVIDKKAGKIMFMKQSLLQKLCQINMDDKVVTEAISEVVGVQVRSQLTRYSGLAHTVDINFCSRPSIGVTTSLDLGNEVEHEQVAAFIRTFLGLPDEPPEVLTTEEEIGDGEHVKEEPADPEKKPQPEATTLSADLTSTEDDRARADLSGNSTSDESFEEIDRRELQESAGEEEATDAAAQDKEPLLACDTEKDKDI</sequence>
<feature type="region of interest" description="Disordered" evidence="11">
    <location>
        <begin position="174"/>
        <end position="266"/>
    </location>
</feature>
<dbReference type="GO" id="GO:0045087">
    <property type="term" value="P:innate immune response"/>
    <property type="evidence" value="ECO:0007669"/>
    <property type="project" value="UniProtKB-KW"/>
</dbReference>
<dbReference type="AlphaFoldDB" id="A0AAD9L141"/>
<organism evidence="13 14">
    <name type="scientific">Ridgeia piscesae</name>
    <name type="common">Tubeworm</name>
    <dbReference type="NCBI Taxonomy" id="27915"/>
    <lineage>
        <taxon>Eukaryota</taxon>
        <taxon>Metazoa</taxon>
        <taxon>Spiralia</taxon>
        <taxon>Lophotrochozoa</taxon>
        <taxon>Annelida</taxon>
        <taxon>Polychaeta</taxon>
        <taxon>Sedentaria</taxon>
        <taxon>Canalipalpata</taxon>
        <taxon>Sabellida</taxon>
        <taxon>Siboglinidae</taxon>
        <taxon>Ridgeia</taxon>
    </lineage>
</organism>
<dbReference type="Pfam" id="PF15169">
    <property type="entry name" value="Cybc1_Eros"/>
    <property type="match status" value="1"/>
</dbReference>
<gene>
    <name evidence="13" type="ORF">NP493_440g01003</name>
</gene>
<feature type="compositionally biased region" description="Polar residues" evidence="11">
    <location>
        <begin position="197"/>
        <end position="206"/>
    </location>
</feature>
<feature type="transmembrane region" description="Helical" evidence="12">
    <location>
        <begin position="46"/>
        <end position="64"/>
    </location>
</feature>
<keyword evidence="7 12" id="KW-1133">Transmembrane helix</keyword>
<evidence type="ECO:0000256" key="8">
    <source>
        <dbReference type="ARBA" id="ARBA00023136"/>
    </source>
</evidence>
<feature type="transmembrane region" description="Helical" evidence="12">
    <location>
        <begin position="23"/>
        <end position="40"/>
    </location>
</feature>
<evidence type="ECO:0000256" key="12">
    <source>
        <dbReference type="SAM" id="Phobius"/>
    </source>
</evidence>
<keyword evidence="14" id="KW-1185">Reference proteome</keyword>
<keyword evidence="3" id="KW-0399">Innate immunity</keyword>
<dbReference type="PANTHER" id="PTHR31837">
    <property type="entry name" value="CYTOCHROME B-245 CHAPERONE 1"/>
    <property type="match status" value="1"/>
</dbReference>
<feature type="compositionally biased region" description="Basic and acidic residues" evidence="11">
    <location>
        <begin position="249"/>
        <end position="266"/>
    </location>
</feature>
<evidence type="ECO:0000256" key="11">
    <source>
        <dbReference type="SAM" id="MobiDB-lite"/>
    </source>
</evidence>
<accession>A0AAD9L141</accession>
<evidence type="ECO:0000256" key="10">
    <source>
        <dbReference type="ARBA" id="ARBA00030424"/>
    </source>
</evidence>
<comment type="caution">
    <text evidence="13">The sequence shown here is derived from an EMBL/GenBank/DDBJ whole genome shotgun (WGS) entry which is preliminary data.</text>
</comment>
<dbReference type="PANTHER" id="PTHR31837:SF3">
    <property type="entry name" value="CYTOCHROME B-245 CHAPERONE 1"/>
    <property type="match status" value="1"/>
</dbReference>
<dbReference type="EMBL" id="JAODUO010000440">
    <property type="protein sequence ID" value="KAK2180493.1"/>
    <property type="molecule type" value="Genomic_DNA"/>
</dbReference>
<evidence type="ECO:0000256" key="1">
    <source>
        <dbReference type="ARBA" id="ARBA00004389"/>
    </source>
</evidence>
<dbReference type="Proteomes" id="UP001209878">
    <property type="component" value="Unassembled WGS sequence"/>
</dbReference>
<evidence type="ECO:0000256" key="6">
    <source>
        <dbReference type="ARBA" id="ARBA00022859"/>
    </source>
</evidence>
<feature type="compositionally biased region" description="Basic and acidic residues" evidence="11">
    <location>
        <begin position="179"/>
        <end position="195"/>
    </location>
</feature>
<keyword evidence="9" id="KW-0143">Chaperone</keyword>
<evidence type="ECO:0000313" key="13">
    <source>
        <dbReference type="EMBL" id="KAK2180493.1"/>
    </source>
</evidence>